<evidence type="ECO:0000259" key="3">
    <source>
        <dbReference type="PROSITE" id="PS51123"/>
    </source>
</evidence>
<dbReference type="InterPro" id="IPR036737">
    <property type="entry name" value="OmpA-like_sf"/>
</dbReference>
<dbReference type="Pfam" id="PF00691">
    <property type="entry name" value="OmpA"/>
    <property type="match status" value="1"/>
</dbReference>
<evidence type="ECO:0000313" key="4">
    <source>
        <dbReference type="EMBL" id="RAW02739.1"/>
    </source>
</evidence>
<dbReference type="SUPFAM" id="SSF82171">
    <property type="entry name" value="DPP6 N-terminal domain-like"/>
    <property type="match status" value="1"/>
</dbReference>
<gene>
    <name evidence="4" type="ORF">DQQ10_01125</name>
</gene>
<protein>
    <recommendedName>
        <fullName evidence="3">OmpA-like domain-containing protein</fullName>
    </recommendedName>
</protein>
<evidence type="ECO:0000313" key="5">
    <source>
        <dbReference type="Proteomes" id="UP000251889"/>
    </source>
</evidence>
<reference evidence="4 5" key="1">
    <citation type="submission" date="2018-06" db="EMBL/GenBank/DDBJ databases">
        <title>Chryseolinea flavus sp. nov., a member of the phylum Bacteroidetes isolated from soil.</title>
        <authorList>
            <person name="Li Y."/>
            <person name="Wang J."/>
        </authorList>
    </citation>
    <scope>NUCLEOTIDE SEQUENCE [LARGE SCALE GENOMIC DNA]</scope>
    <source>
        <strain evidence="4 5">SDU1-6</strain>
    </source>
</reference>
<keyword evidence="5" id="KW-1185">Reference proteome</keyword>
<comment type="caution">
    <text evidence="4">The sequence shown here is derived from an EMBL/GenBank/DDBJ whole genome shotgun (WGS) entry which is preliminary data.</text>
</comment>
<organism evidence="4 5">
    <name type="scientific">Pseudochryseolinea flava</name>
    <dbReference type="NCBI Taxonomy" id="2059302"/>
    <lineage>
        <taxon>Bacteria</taxon>
        <taxon>Pseudomonadati</taxon>
        <taxon>Bacteroidota</taxon>
        <taxon>Cytophagia</taxon>
        <taxon>Cytophagales</taxon>
        <taxon>Fulvivirgaceae</taxon>
        <taxon>Pseudochryseolinea</taxon>
    </lineage>
</organism>
<proteinExistence type="predicted"/>
<dbReference type="SUPFAM" id="SSF103088">
    <property type="entry name" value="OmpA-like"/>
    <property type="match status" value="1"/>
</dbReference>
<dbReference type="EMBL" id="QMFY01000001">
    <property type="protein sequence ID" value="RAW02739.1"/>
    <property type="molecule type" value="Genomic_DNA"/>
</dbReference>
<keyword evidence="1" id="KW-0472">Membrane</keyword>
<dbReference type="RefSeq" id="WP_112744955.1">
    <property type="nucleotide sequence ID" value="NZ_QMFY01000001.1"/>
</dbReference>
<evidence type="ECO:0000256" key="1">
    <source>
        <dbReference type="PROSITE-ProRule" id="PRU00473"/>
    </source>
</evidence>
<dbReference type="Gene3D" id="3.30.1330.60">
    <property type="entry name" value="OmpA-like domain"/>
    <property type="match status" value="1"/>
</dbReference>
<dbReference type="InterPro" id="IPR006665">
    <property type="entry name" value="OmpA-like"/>
</dbReference>
<dbReference type="CDD" id="cd07185">
    <property type="entry name" value="OmpA_C-like"/>
    <property type="match status" value="1"/>
</dbReference>
<dbReference type="AlphaFoldDB" id="A0A364Y8Q0"/>
<feature type="signal peptide" evidence="2">
    <location>
        <begin position="1"/>
        <end position="20"/>
    </location>
</feature>
<dbReference type="GO" id="GO:0016020">
    <property type="term" value="C:membrane"/>
    <property type="evidence" value="ECO:0007669"/>
    <property type="project" value="UniProtKB-UniRule"/>
</dbReference>
<dbReference type="Proteomes" id="UP000251889">
    <property type="component" value="Unassembled WGS sequence"/>
</dbReference>
<dbReference type="Pfam" id="PF07676">
    <property type="entry name" value="PD40"/>
    <property type="match status" value="1"/>
</dbReference>
<feature type="domain" description="OmpA-like" evidence="3">
    <location>
        <begin position="531"/>
        <end position="647"/>
    </location>
</feature>
<dbReference type="OrthoDB" id="1490539at2"/>
<keyword evidence="2" id="KW-0732">Signal</keyword>
<evidence type="ECO:0000256" key="2">
    <source>
        <dbReference type="SAM" id="SignalP"/>
    </source>
</evidence>
<accession>A0A364Y8Q0</accession>
<dbReference type="InterPro" id="IPR011659">
    <property type="entry name" value="WD40"/>
</dbReference>
<name>A0A364Y8Q0_9BACT</name>
<feature type="chain" id="PRO_5017066432" description="OmpA-like domain-containing protein" evidence="2">
    <location>
        <begin position="21"/>
        <end position="647"/>
    </location>
</feature>
<dbReference type="PROSITE" id="PS51123">
    <property type="entry name" value="OMPA_2"/>
    <property type="match status" value="1"/>
</dbReference>
<sequence length="647" mass="71700">MIRILLLSAFFVSGVSFASAQSSFIPKNLGLAINTPFDETHPLISPDGSTLYFTRVNHPENNIASKKSSAIWISQRDEKGIWSAASLAPHLNEGKHNQVLSITNDSKQILLFNDKGLSLYDADKKIISPLKIKATHDASMTGDGKQIVFSKSNKLYLTERLDDATWSAPRLIHTFTIGKITSPVLLDDGTLFFSVTRKTKSLDLCKSKRIGTDWNNWETPVFLSDTINTVASESALHTTPNGAWGYYASVTATGKSDIFVVKLYEDHPYVLVSGRILNNVSKRSVRKKDVQIMIDGTIAKNFEVNKDSGTYQVQLPFGKKYAVVAAIDHYKPVSFTVDATAYREYTTMKLDLEEIPTPYVLLKGKTLIKNMDRPIPIQAEPQIVVDGMEVDSAIIKSNGEYELKLNHGTHYYVQVVAKRFESLPAILDLKDIDGYEVIELDLQADAEKMAIISGALRDRKTGQPLSSSLKLKVEVEGVESLTAAIDSLTGNYEIRLPLKEKHIIRITAEGYYPVNEIIDVSKETSEVVIAKDLTATPIERGQVVRLNTIDVGTKVDITKSYPELDSLAKFLTAHPKIRIELGAHVESGVKTSTLKVAQEIANYIASKGVARHRIASRGYGNTKPVASNKTPEGKLLNRRVEFIFLEL</sequence>